<evidence type="ECO:0000256" key="9">
    <source>
        <dbReference type="ARBA" id="ARBA00023136"/>
    </source>
</evidence>
<evidence type="ECO:0000256" key="5">
    <source>
        <dbReference type="ARBA" id="ARBA00022692"/>
    </source>
</evidence>
<name>A0A8F9TU57_9BACT</name>
<keyword evidence="4" id="KW-0997">Cell inner membrane</keyword>
<evidence type="ECO:0000256" key="8">
    <source>
        <dbReference type="ARBA" id="ARBA00022989"/>
    </source>
</evidence>
<gene>
    <name evidence="14" type="ORF">K0B96_10960</name>
</gene>
<keyword evidence="9 12" id="KW-0472">Membrane</keyword>
<feature type="transmembrane region" description="Helical" evidence="12">
    <location>
        <begin position="183"/>
        <end position="206"/>
    </location>
</feature>
<evidence type="ECO:0000256" key="6">
    <source>
        <dbReference type="ARBA" id="ARBA00022856"/>
    </source>
</evidence>
<feature type="transmembrane region" description="Helical" evidence="12">
    <location>
        <begin position="104"/>
        <end position="132"/>
    </location>
</feature>
<feature type="transmembrane region" description="Helical" evidence="12">
    <location>
        <begin position="237"/>
        <end position="270"/>
    </location>
</feature>
<keyword evidence="5 12" id="KW-0812">Transmembrane</keyword>
<protein>
    <recommendedName>
        <fullName evidence="11">Oligopeptide transport system permease protein OppC</fullName>
    </recommendedName>
</protein>
<keyword evidence="15" id="KW-1185">Reference proteome</keyword>
<dbReference type="GO" id="GO:0055085">
    <property type="term" value="P:transmembrane transport"/>
    <property type="evidence" value="ECO:0007669"/>
    <property type="project" value="InterPro"/>
</dbReference>
<evidence type="ECO:0000313" key="15">
    <source>
        <dbReference type="Proteomes" id="UP000825051"/>
    </source>
</evidence>
<dbReference type="PANTHER" id="PTHR43386:SF2">
    <property type="entry name" value="OLIGOPEPTIDE TRANSPORT SYSTEM PERMEASE PROTEIN OPPC"/>
    <property type="match status" value="1"/>
</dbReference>
<comment type="subcellular location">
    <subcellularLocation>
        <location evidence="1">Cell inner membrane</location>
        <topology evidence="1">Multi-pass membrane protein</topology>
    </subcellularLocation>
    <subcellularLocation>
        <location evidence="12">Cell membrane</location>
        <topology evidence="12">Multi-pass membrane protein</topology>
    </subcellularLocation>
</comment>
<proteinExistence type="inferred from homology"/>
<keyword evidence="8 12" id="KW-1133">Transmembrane helix</keyword>
<dbReference type="Pfam" id="PF00528">
    <property type="entry name" value="BPD_transp_1"/>
    <property type="match status" value="1"/>
</dbReference>
<feature type="transmembrane region" description="Helical" evidence="12">
    <location>
        <begin position="144"/>
        <end position="163"/>
    </location>
</feature>
<reference evidence="14" key="1">
    <citation type="submission" date="2021-08" db="EMBL/GenBank/DDBJ databases">
        <title>Genome of a novel bacterium of the phylum Verrucomicrobia, Oleiharenicola sp. KSB-15.</title>
        <authorList>
            <person name="Chung J.-H."/>
            <person name="Ahn J.-H."/>
            <person name="Yoon Y."/>
            <person name="Kim D.-Y."/>
            <person name="An S.-H."/>
            <person name="Park I."/>
            <person name="Yeon J."/>
        </authorList>
    </citation>
    <scope>NUCLEOTIDE SEQUENCE</scope>
    <source>
        <strain evidence="14">KSB-15</strain>
    </source>
</reference>
<feature type="transmembrane region" description="Helical" evidence="12">
    <location>
        <begin position="42"/>
        <end position="62"/>
    </location>
</feature>
<dbReference type="EMBL" id="CP080507">
    <property type="protein sequence ID" value="QYM77838.1"/>
    <property type="molecule type" value="Genomic_DNA"/>
</dbReference>
<evidence type="ECO:0000256" key="4">
    <source>
        <dbReference type="ARBA" id="ARBA00022519"/>
    </source>
</evidence>
<dbReference type="InterPro" id="IPR050366">
    <property type="entry name" value="BP-dependent_transpt_permease"/>
</dbReference>
<evidence type="ECO:0000256" key="3">
    <source>
        <dbReference type="ARBA" id="ARBA00022475"/>
    </source>
</evidence>
<evidence type="ECO:0000256" key="2">
    <source>
        <dbReference type="ARBA" id="ARBA00022448"/>
    </source>
</evidence>
<dbReference type="InterPro" id="IPR035906">
    <property type="entry name" value="MetI-like_sf"/>
</dbReference>
<dbReference type="GO" id="GO:0005886">
    <property type="term" value="C:plasma membrane"/>
    <property type="evidence" value="ECO:0007669"/>
    <property type="project" value="UniProtKB-SubCell"/>
</dbReference>
<dbReference type="RefSeq" id="WP_220160942.1">
    <property type="nucleotide sequence ID" value="NZ_CP080507.1"/>
</dbReference>
<evidence type="ECO:0000256" key="10">
    <source>
        <dbReference type="ARBA" id="ARBA00024202"/>
    </source>
</evidence>
<dbReference type="KEGG" id="ole:K0B96_10960"/>
<organism evidence="14 15">
    <name type="scientific">Horticoccus luteus</name>
    <dbReference type="NCBI Taxonomy" id="2862869"/>
    <lineage>
        <taxon>Bacteria</taxon>
        <taxon>Pseudomonadati</taxon>
        <taxon>Verrucomicrobiota</taxon>
        <taxon>Opitutia</taxon>
        <taxon>Opitutales</taxon>
        <taxon>Opitutaceae</taxon>
        <taxon>Horticoccus</taxon>
    </lineage>
</organism>
<dbReference type="InterPro" id="IPR025966">
    <property type="entry name" value="OppC_N"/>
</dbReference>
<dbReference type="PROSITE" id="PS50928">
    <property type="entry name" value="ABC_TM1"/>
    <property type="match status" value="1"/>
</dbReference>
<evidence type="ECO:0000256" key="12">
    <source>
        <dbReference type="RuleBase" id="RU363032"/>
    </source>
</evidence>
<keyword evidence="3" id="KW-1003">Cell membrane</keyword>
<dbReference type="SUPFAM" id="SSF161098">
    <property type="entry name" value="MetI-like"/>
    <property type="match status" value="1"/>
</dbReference>
<dbReference type="InterPro" id="IPR000515">
    <property type="entry name" value="MetI-like"/>
</dbReference>
<evidence type="ECO:0000313" key="14">
    <source>
        <dbReference type="EMBL" id="QYM77838.1"/>
    </source>
</evidence>
<dbReference type="GO" id="GO:0015031">
    <property type="term" value="P:protein transport"/>
    <property type="evidence" value="ECO:0007669"/>
    <property type="project" value="UniProtKB-KW"/>
</dbReference>
<feature type="transmembrane region" description="Helical" evidence="12">
    <location>
        <begin position="290"/>
        <end position="313"/>
    </location>
</feature>
<comment type="similarity">
    <text evidence="10">Belongs to the binding-protein-dependent transport system permease family. OppBC subfamily.</text>
</comment>
<evidence type="ECO:0000256" key="7">
    <source>
        <dbReference type="ARBA" id="ARBA00022927"/>
    </source>
</evidence>
<dbReference type="Proteomes" id="UP000825051">
    <property type="component" value="Chromosome"/>
</dbReference>
<dbReference type="Gene3D" id="1.10.3720.10">
    <property type="entry name" value="MetI-like"/>
    <property type="match status" value="1"/>
</dbReference>
<dbReference type="AlphaFoldDB" id="A0A8F9TU57"/>
<dbReference type="PANTHER" id="PTHR43386">
    <property type="entry name" value="OLIGOPEPTIDE TRANSPORT SYSTEM PERMEASE PROTEIN APPC"/>
    <property type="match status" value="1"/>
</dbReference>
<keyword evidence="6" id="KW-0571">Peptide transport</keyword>
<dbReference type="CDD" id="cd06261">
    <property type="entry name" value="TM_PBP2"/>
    <property type="match status" value="1"/>
</dbReference>
<keyword evidence="2 12" id="KW-0813">Transport</keyword>
<keyword evidence="7" id="KW-0653">Protein transport</keyword>
<dbReference type="Pfam" id="PF12911">
    <property type="entry name" value="OppC_N"/>
    <property type="match status" value="1"/>
</dbReference>
<evidence type="ECO:0000259" key="13">
    <source>
        <dbReference type="PROSITE" id="PS50928"/>
    </source>
</evidence>
<dbReference type="GO" id="GO:0015833">
    <property type="term" value="P:peptide transport"/>
    <property type="evidence" value="ECO:0007669"/>
    <property type="project" value="UniProtKB-KW"/>
</dbReference>
<accession>A0A8F9TU57</accession>
<evidence type="ECO:0000256" key="1">
    <source>
        <dbReference type="ARBA" id="ARBA00004429"/>
    </source>
</evidence>
<feature type="domain" description="ABC transmembrane type-1" evidence="13">
    <location>
        <begin position="102"/>
        <end position="313"/>
    </location>
</feature>
<sequence length="327" mass="35598">MRASLSPSADQLPAAPVLPAELERGQSLWRDAWARLRKNRPAVAGGVMLVLVVLLCVIEPIMSSYAYDGMDLANTFAAPGAAHWLGTDQLGRDLLVRVCIGGRISLMVGLVASAVALLIGVSYGAISGYAGGKTDTVMMRLVDILYALPFTIFVILLMVFLKAPMDALDAWLRQFSWLSSYQGAGKILALFAAIGAVEWLTMARIVRGQILSLKKMEFIEAARALGFSRRRIIFRHLIPNLLGPVVVYTTLTIPAVMLLEAFLSFLGLGVDAPMSSWGTLIKDGAEKMEEYWWLLLFPAGLFSLTLFSLNFLGDGLRDALDVRASSD</sequence>
<evidence type="ECO:0000256" key="11">
    <source>
        <dbReference type="ARBA" id="ARBA00072251"/>
    </source>
</evidence>